<proteinExistence type="predicted"/>
<name>A0ABZ0WPK0_9BURK</name>
<sequence length="106" mass="12091">MTRAEWNSIYFPQWLFDGEEIMVMPALNRSTAPAALCVIRRQMAVKWASRLTARCADLHFCAEFNTELPFRESTLVTNFVIFGGSMRRLFASDLPDLHADSVYPTA</sequence>
<keyword evidence="2" id="KW-1185">Reference proteome</keyword>
<protein>
    <submittedName>
        <fullName evidence="1">Uncharacterized protein</fullName>
    </submittedName>
</protein>
<dbReference type="EMBL" id="CP139965">
    <property type="protein sequence ID" value="WQD79310.1"/>
    <property type="molecule type" value="Genomic_DNA"/>
</dbReference>
<evidence type="ECO:0000313" key="2">
    <source>
        <dbReference type="Proteomes" id="UP001325479"/>
    </source>
</evidence>
<dbReference type="RefSeq" id="WP_157977848.1">
    <property type="nucleotide sequence ID" value="NZ_CP139965.1"/>
</dbReference>
<reference evidence="1 2" key="1">
    <citation type="submission" date="2023-12" db="EMBL/GenBank/DDBJ databases">
        <title>Genome sequencing and assembly of bacterial species from a model synthetic community.</title>
        <authorList>
            <person name="Hogle S.L."/>
        </authorList>
    </citation>
    <scope>NUCLEOTIDE SEQUENCE [LARGE SCALE GENOMIC DNA]</scope>
    <source>
        <strain evidence="1 2">HAMBI 2494</strain>
    </source>
</reference>
<accession>A0ABZ0WPK0</accession>
<gene>
    <name evidence="1" type="ORF">U0042_06300</name>
</gene>
<evidence type="ECO:0000313" key="1">
    <source>
        <dbReference type="EMBL" id="WQD79310.1"/>
    </source>
</evidence>
<organism evidence="1 2">
    <name type="scientific">Paraburkholderia kururiensis</name>
    <dbReference type="NCBI Taxonomy" id="984307"/>
    <lineage>
        <taxon>Bacteria</taxon>
        <taxon>Pseudomonadati</taxon>
        <taxon>Pseudomonadota</taxon>
        <taxon>Betaproteobacteria</taxon>
        <taxon>Burkholderiales</taxon>
        <taxon>Burkholderiaceae</taxon>
        <taxon>Paraburkholderia</taxon>
    </lineage>
</organism>
<dbReference type="Proteomes" id="UP001325479">
    <property type="component" value="Chromosome"/>
</dbReference>